<keyword evidence="3 10" id="KW-0235">DNA replication</keyword>
<gene>
    <name evidence="15" type="ORF">MACJ_002851</name>
</gene>
<evidence type="ECO:0000256" key="5">
    <source>
        <dbReference type="ARBA" id="ARBA00023015"/>
    </source>
</evidence>
<dbReference type="Gene3D" id="2.30.29.150">
    <property type="match status" value="1"/>
</dbReference>
<dbReference type="Pfam" id="PF24824">
    <property type="entry name" value="PH_SPT16"/>
    <property type="match status" value="1"/>
</dbReference>
<feature type="region of interest" description="Disordered" evidence="11">
    <location>
        <begin position="929"/>
        <end position="1019"/>
    </location>
</feature>
<feature type="compositionally biased region" description="Basic and acidic residues" evidence="11">
    <location>
        <begin position="999"/>
        <end position="1019"/>
    </location>
</feature>
<dbReference type="Gene3D" id="3.40.350.10">
    <property type="entry name" value="Creatinase/prolidase N-terminal domain"/>
    <property type="match status" value="1"/>
</dbReference>
<feature type="domain" description="FACT complex subunit SPT16 middle" evidence="13">
    <location>
        <begin position="537"/>
        <end position="694"/>
    </location>
</feature>
<evidence type="ECO:0000313" key="16">
    <source>
        <dbReference type="Proteomes" id="UP000244803"/>
    </source>
</evidence>
<dbReference type="InterPro" id="IPR029148">
    <property type="entry name" value="FACT-SPT16_Nlobe"/>
</dbReference>
<comment type="subcellular location">
    <subcellularLocation>
        <location evidence="10">Nucleus</location>
    </subcellularLocation>
    <subcellularLocation>
        <location evidence="10">Chromosome</location>
    </subcellularLocation>
</comment>
<dbReference type="InterPro" id="IPR036005">
    <property type="entry name" value="Creatinase/aminopeptidase-like"/>
</dbReference>
<protein>
    <recommendedName>
        <fullName evidence="10">FACT complex subunit</fullName>
    </recommendedName>
</protein>
<dbReference type="Pfam" id="PF14826">
    <property type="entry name" value="FACT-Spt16_Nlob"/>
    <property type="match status" value="1"/>
</dbReference>
<dbReference type="GO" id="GO:0006260">
    <property type="term" value="P:DNA replication"/>
    <property type="evidence" value="ECO:0007669"/>
    <property type="project" value="UniProtKB-KW"/>
</dbReference>
<dbReference type="GO" id="GO:0035101">
    <property type="term" value="C:FACT complex"/>
    <property type="evidence" value="ECO:0007669"/>
    <property type="project" value="UniProtKB-UniRule"/>
</dbReference>
<feature type="region of interest" description="Disordered" evidence="11">
    <location>
        <begin position="425"/>
        <end position="445"/>
    </location>
</feature>
<comment type="subunit">
    <text evidence="10">Component of the FACT complex.</text>
</comment>
<dbReference type="InterPro" id="IPR056595">
    <property type="entry name" value="Fact-SPT16_PH"/>
</dbReference>
<dbReference type="Pfam" id="PF00557">
    <property type="entry name" value="Peptidase_M24"/>
    <property type="match status" value="1"/>
</dbReference>
<dbReference type="Gene3D" id="3.90.230.10">
    <property type="entry name" value="Creatinase/methionine aminopeptidase superfamily"/>
    <property type="match status" value="1"/>
</dbReference>
<evidence type="ECO:0000256" key="10">
    <source>
        <dbReference type="RuleBase" id="RU367052"/>
    </source>
</evidence>
<keyword evidence="4 10" id="KW-0227">DNA damage</keyword>
<dbReference type="InterPro" id="IPR013719">
    <property type="entry name" value="RTT106/SPT16-like_middle_dom"/>
</dbReference>
<evidence type="ECO:0000256" key="7">
    <source>
        <dbReference type="ARBA" id="ARBA00023163"/>
    </source>
</evidence>
<dbReference type="Pfam" id="PF08512">
    <property type="entry name" value="Rttp106-like_middle"/>
    <property type="match status" value="1"/>
</dbReference>
<dbReference type="InterPro" id="IPR029149">
    <property type="entry name" value="Creatin/AminoP/Spt16_N"/>
</dbReference>
<evidence type="ECO:0000259" key="13">
    <source>
        <dbReference type="SMART" id="SM01286"/>
    </source>
</evidence>
<dbReference type="SMART" id="SM01285">
    <property type="entry name" value="FACT-Spt16_Nlob"/>
    <property type="match status" value="1"/>
</dbReference>
<feature type="compositionally biased region" description="Acidic residues" evidence="11">
    <location>
        <begin position="425"/>
        <end position="440"/>
    </location>
</feature>
<dbReference type="GO" id="GO:0006281">
    <property type="term" value="P:DNA repair"/>
    <property type="evidence" value="ECO:0007669"/>
    <property type="project" value="UniProtKB-UniRule"/>
</dbReference>
<evidence type="ECO:0000313" key="15">
    <source>
        <dbReference type="EMBL" id="UKJ89600.1"/>
    </source>
</evidence>
<dbReference type="AlphaFoldDB" id="A0A976M6X3"/>
<dbReference type="FunFam" id="2.30.29.30:FF:000017">
    <property type="entry name" value="FACT complex subunit SPT16"/>
    <property type="match status" value="1"/>
</dbReference>
<dbReference type="InterPro" id="IPR013953">
    <property type="entry name" value="FACT_SPT16_M"/>
</dbReference>
<organism evidence="15 16">
    <name type="scientific">Theileria orientalis</name>
    <dbReference type="NCBI Taxonomy" id="68886"/>
    <lineage>
        <taxon>Eukaryota</taxon>
        <taxon>Sar</taxon>
        <taxon>Alveolata</taxon>
        <taxon>Apicomplexa</taxon>
        <taxon>Aconoidasida</taxon>
        <taxon>Piroplasmida</taxon>
        <taxon>Theileriidae</taxon>
        <taxon>Theileria</taxon>
    </lineage>
</organism>
<evidence type="ECO:0000256" key="3">
    <source>
        <dbReference type="ARBA" id="ARBA00022705"/>
    </source>
</evidence>
<dbReference type="Gene3D" id="2.30.29.210">
    <property type="entry name" value="FACT complex subunit Spt16p/Cdc68p"/>
    <property type="match status" value="1"/>
</dbReference>
<dbReference type="InterPro" id="IPR040258">
    <property type="entry name" value="Spt16"/>
</dbReference>
<evidence type="ECO:0000256" key="1">
    <source>
        <dbReference type="ARBA" id="ARBA00010779"/>
    </source>
</evidence>
<evidence type="ECO:0000256" key="2">
    <source>
        <dbReference type="ARBA" id="ARBA00022454"/>
    </source>
</evidence>
<feature type="domain" description="FACT complex subunit SPT16 N-terminal lobe" evidence="12">
    <location>
        <begin position="10"/>
        <end position="159"/>
    </location>
</feature>
<keyword evidence="2 10" id="KW-0158">Chromosome</keyword>
<proteinExistence type="inferred from homology"/>
<dbReference type="SMART" id="SM01287">
    <property type="entry name" value="Rtt106"/>
    <property type="match status" value="1"/>
</dbReference>
<reference evidence="15" key="1">
    <citation type="submission" date="2022-07" db="EMBL/GenBank/DDBJ databases">
        <title>Evaluation of T. orientalis genome assembly methods using nanopore sequencing and analysis of variation between genomes.</title>
        <authorList>
            <person name="Yam J."/>
            <person name="Micallef M.L."/>
            <person name="Liu M."/>
            <person name="Djordjevic S.P."/>
            <person name="Bogema D.R."/>
            <person name="Jenkins C."/>
        </authorList>
    </citation>
    <scope>NUCLEOTIDE SEQUENCE</scope>
    <source>
        <strain evidence="15">Fish Creek</strain>
    </source>
</reference>
<dbReference type="Proteomes" id="UP000244803">
    <property type="component" value="Chromosome 4"/>
</dbReference>
<evidence type="ECO:0000256" key="4">
    <source>
        <dbReference type="ARBA" id="ARBA00022763"/>
    </source>
</evidence>
<dbReference type="SMART" id="SM01286">
    <property type="entry name" value="SPT16"/>
    <property type="match status" value="1"/>
</dbReference>
<name>A0A976M6X3_THEOR</name>
<keyword evidence="9 10" id="KW-0539">Nucleus</keyword>
<dbReference type="Pfam" id="PF08644">
    <property type="entry name" value="SPT16"/>
    <property type="match status" value="1"/>
</dbReference>
<dbReference type="FunFam" id="2.30.29.210:FF:000001">
    <property type="entry name" value="FACT complex subunit spt16"/>
    <property type="match status" value="1"/>
</dbReference>
<keyword evidence="5 10" id="KW-0805">Transcription regulation</keyword>
<feature type="domain" description="Histone chaperone RTT106/FACT complex subunit SPT16-like middle" evidence="14">
    <location>
        <begin position="814"/>
        <end position="904"/>
    </location>
</feature>
<dbReference type="PANTHER" id="PTHR13980:SF15">
    <property type="entry name" value="FACT COMPLEX SUBUNIT SPT16"/>
    <property type="match status" value="1"/>
</dbReference>
<sequence length="1019" mass="117980">MADARRSVNINFEEVSLKLKKLFEVFKKHQHDKLDVIFVCTGKSQSDSNSTSSEMLQLWLTGFQFPETLFAFGSDGTWFVLTSPKKGQYLEPVSNHYEKVKFFQRQPGQTDEESLKKIFENYRDCVVGYLNHPKPTGEFSDFCFDFVKNMRKKDVTLDITSVMSVRTKVELDVQKQSSQLACSVMKSLLINQIEEVLDSESKRTHASLVSSVLDVQSDSKFVEKMQKKFSMNPSDMEVIYSNVQSGNNYVLSIGVKPTEEDLSHDPGSIIVSVCSKYNELCACVTRTLILDGTQYMKDVYKFVVKVFEHALTVLKVGSTFESVYKSVYEYVAKERSGYEQNMVKSIGHTIGIEFKDAQFILTADNKNVIENDMVFHLSIGFLEFNNDKRFAVWVGDTVHVSESGCEVLTSLVSKGLENISYELEEEEEVKKEEEEEEDEEEVKKRPVVSSQILKDADTVILKDRLRNRGGVSKEEMETLLKHQKKLRDLKIEEIAKRVKDGTGLAGDSKQKQVVKMDKIKVFQNPDSFSKEMTPNKIFVDWRNEVVMLPFNGYHLPFSVMIIKNVTCNPEENNNIYTLRINFQVPGSHTFSGRNEMNPLPEIQQENSIFIKEVLYKSKDIKHLQNVFKNLKELIKQMKQRENDDMGLTLADQEKLNLNKTGKRIVLKDLMIRPSIHGSRRVLGFLEAHHNGLRYLVNSRDRVDNVDISYANIRHAIFQPCQRELIVLLHFHLKSPILVGKKKTLDVQFYSEVGTQIDDLDNRRGRSYNDPDETLEEMRERELKRKFNTDFKLFVSQLKELSSVKIDLPIRELMFTGVPLKSNVEILPTVNCLVHLVEWPPFVLALNDIEIVSLERVQHGLRNFDIVFVNKDYSKAVKRVDLVPVEYLDTIKKWLNELDIVWYEGKNNLQWTNILKTILEDVEAFVENGGFDGFLGEGDEEEEEEEEEDDDEDFEEEEDEEEDDSEEDYSESLADEDEEDEEEEEEDSEDEGLSWDELEERAKKADSNRTYDERKPKRRK</sequence>
<dbReference type="InterPro" id="IPR000994">
    <property type="entry name" value="Pept_M24"/>
</dbReference>
<dbReference type="SUPFAM" id="SSF55920">
    <property type="entry name" value="Creatinase/aminopeptidase"/>
    <property type="match status" value="1"/>
</dbReference>
<evidence type="ECO:0000256" key="9">
    <source>
        <dbReference type="ARBA" id="ARBA00023242"/>
    </source>
</evidence>
<dbReference type="OrthoDB" id="10251642at2759"/>
<evidence type="ECO:0000256" key="11">
    <source>
        <dbReference type="SAM" id="MobiDB-lite"/>
    </source>
</evidence>
<evidence type="ECO:0000259" key="14">
    <source>
        <dbReference type="SMART" id="SM01287"/>
    </source>
</evidence>
<dbReference type="GO" id="GO:0006368">
    <property type="term" value="P:transcription elongation by RNA polymerase II"/>
    <property type="evidence" value="ECO:0007669"/>
    <property type="project" value="TreeGrafter"/>
</dbReference>
<dbReference type="Gene3D" id="2.30.29.30">
    <property type="entry name" value="Pleckstrin-homology domain (PH domain)/Phosphotyrosine-binding domain (PTB)"/>
    <property type="match status" value="1"/>
</dbReference>
<dbReference type="PANTHER" id="PTHR13980">
    <property type="entry name" value="CDC68 RELATED"/>
    <property type="match status" value="1"/>
</dbReference>
<dbReference type="EMBL" id="CP056067">
    <property type="protein sequence ID" value="UKJ89600.1"/>
    <property type="molecule type" value="Genomic_DNA"/>
</dbReference>
<comment type="similarity">
    <text evidence="1 10">Belongs to the peptidase M24 family. SPT16 subfamily.</text>
</comment>
<evidence type="ECO:0000256" key="8">
    <source>
        <dbReference type="ARBA" id="ARBA00023204"/>
    </source>
</evidence>
<comment type="function">
    <text evidence="10">Component of the FACT complex, a general chromatin factor that acts to reorganize nucleosomes. The FACT complex is involved in multiple processes that require DNA as a template such as mRNA elongation, DNA replication and DNA repair. During transcription elongation the FACT complex acts as a histone chaperone that both destabilizes and restores nucleosomal structure. It facilitates the passage of RNA polymerase II and transcription by promoting the dissociation of one histone H2A-H2B dimer from the nucleosome, then subsequently promotes the reestablishment of the nucleosome following the passage of RNA polymerase II.</text>
</comment>
<dbReference type="InterPro" id="IPR011993">
    <property type="entry name" value="PH-like_dom_sf"/>
</dbReference>
<keyword evidence="8 10" id="KW-0234">DNA repair</keyword>
<dbReference type="GO" id="GO:0031491">
    <property type="term" value="F:nucleosome binding"/>
    <property type="evidence" value="ECO:0007669"/>
    <property type="project" value="TreeGrafter"/>
</dbReference>
<accession>A0A976M6X3</accession>
<keyword evidence="7 10" id="KW-0804">Transcription</keyword>
<evidence type="ECO:0000256" key="6">
    <source>
        <dbReference type="ARBA" id="ARBA00023054"/>
    </source>
</evidence>
<feature type="compositionally biased region" description="Acidic residues" evidence="11">
    <location>
        <begin position="936"/>
        <end position="998"/>
    </location>
</feature>
<evidence type="ECO:0000259" key="12">
    <source>
        <dbReference type="SMART" id="SM01285"/>
    </source>
</evidence>
<keyword evidence="6" id="KW-0175">Coiled coil</keyword>